<accession>A0A9P9Z0M8</accession>
<name>A0A9P9Z0M8_9MUSC</name>
<comment type="caution">
    <text evidence="2">The sequence shown here is derived from an EMBL/GenBank/DDBJ whole genome shotgun (WGS) entry which is preliminary data.</text>
</comment>
<keyword evidence="3" id="KW-1185">Reference proteome</keyword>
<dbReference type="PANTHER" id="PTHR12517:SF0">
    <property type="entry name" value="INTERMEMBRANE LIPID TRANSFER PROTEIN VPS13B"/>
    <property type="match status" value="1"/>
</dbReference>
<feature type="region of interest" description="Disordered" evidence="1">
    <location>
        <begin position="1"/>
        <end position="50"/>
    </location>
</feature>
<reference evidence="2" key="1">
    <citation type="journal article" date="2023" name="Genome Biol. Evol.">
        <title>Long-read-based Genome Assembly of Drosophila gunungcola Reveals Fewer Chemosensory Genes in Flower-breeding Species.</title>
        <authorList>
            <person name="Negi A."/>
            <person name="Liao B.Y."/>
            <person name="Yeh S.D."/>
        </authorList>
    </citation>
    <scope>NUCLEOTIDE SEQUENCE</scope>
    <source>
        <strain evidence="2">Sukarami</strain>
    </source>
</reference>
<dbReference type="PANTHER" id="PTHR12517">
    <property type="entry name" value="VACUOLAR PROTEIN SORTING-ASSOCIATED PROTEIN 13B"/>
    <property type="match status" value="1"/>
</dbReference>
<dbReference type="AlphaFoldDB" id="A0A9P9Z0M8"/>
<feature type="compositionally biased region" description="Basic and acidic residues" evidence="1">
    <location>
        <begin position="20"/>
        <end position="38"/>
    </location>
</feature>
<proteinExistence type="predicted"/>
<dbReference type="Proteomes" id="UP001059596">
    <property type="component" value="Chromosome 3R"/>
</dbReference>
<sequence length="220" mass="24968">MALNDLQPRRISRNASRKISVPEETVHLSSERDERHTQAEPVSIPVISKPQPSNFDSMDLVKRLTNVVVLVEIAQAKIDVCEVMMRKTPAETDVEYTSIRLPHVKVKSGNSEAIQRGNIRSVVSVTSKAELFNWVFDLSEFNVCYRRANVTEVIVAPVRTTITLALSHKTSEKSETRKIEGKSDQEKKAEQNTYSINVHVDMSDINIFTQRVRTLSEYLD</sequence>
<gene>
    <name evidence="2" type="ORF">M5D96_002811</name>
</gene>
<evidence type="ECO:0000313" key="2">
    <source>
        <dbReference type="EMBL" id="KAI8046600.1"/>
    </source>
</evidence>
<organism evidence="2 3">
    <name type="scientific">Drosophila gunungcola</name>
    <name type="common">fruit fly</name>
    <dbReference type="NCBI Taxonomy" id="103775"/>
    <lineage>
        <taxon>Eukaryota</taxon>
        <taxon>Metazoa</taxon>
        <taxon>Ecdysozoa</taxon>
        <taxon>Arthropoda</taxon>
        <taxon>Hexapoda</taxon>
        <taxon>Insecta</taxon>
        <taxon>Pterygota</taxon>
        <taxon>Neoptera</taxon>
        <taxon>Endopterygota</taxon>
        <taxon>Diptera</taxon>
        <taxon>Brachycera</taxon>
        <taxon>Muscomorpha</taxon>
        <taxon>Ephydroidea</taxon>
        <taxon>Drosophilidae</taxon>
        <taxon>Drosophila</taxon>
        <taxon>Sophophora</taxon>
    </lineage>
</organism>
<dbReference type="EMBL" id="JAMKOV010000001">
    <property type="protein sequence ID" value="KAI8046600.1"/>
    <property type="molecule type" value="Genomic_DNA"/>
</dbReference>
<evidence type="ECO:0000256" key="1">
    <source>
        <dbReference type="SAM" id="MobiDB-lite"/>
    </source>
</evidence>
<dbReference type="InterPro" id="IPR039782">
    <property type="entry name" value="VPS13B"/>
</dbReference>
<protein>
    <submittedName>
        <fullName evidence="2">Uncharacterized protein</fullName>
    </submittedName>
</protein>
<evidence type="ECO:0000313" key="3">
    <source>
        <dbReference type="Proteomes" id="UP001059596"/>
    </source>
</evidence>